<dbReference type="AlphaFoldDB" id="A0AA47KJ86"/>
<dbReference type="Gene3D" id="3.40.50.2000">
    <property type="entry name" value="Glycogen Phosphorylase B"/>
    <property type="match status" value="2"/>
</dbReference>
<dbReference type="InterPro" id="IPR001296">
    <property type="entry name" value="Glyco_trans_1"/>
</dbReference>
<evidence type="ECO:0000259" key="1">
    <source>
        <dbReference type="Pfam" id="PF00534"/>
    </source>
</evidence>
<evidence type="ECO:0000313" key="3">
    <source>
        <dbReference type="EMBL" id="WBA07858.1"/>
    </source>
</evidence>
<accession>A0AA47KJ86</accession>
<keyword evidence="3" id="KW-0808">Transferase</keyword>
<dbReference type="EC" id="2.4.-.-" evidence="3"/>
<dbReference type="InterPro" id="IPR050194">
    <property type="entry name" value="Glycosyltransferase_grp1"/>
</dbReference>
<feature type="domain" description="Glycosyl transferase family 1" evidence="1">
    <location>
        <begin position="182"/>
        <end position="339"/>
    </location>
</feature>
<protein>
    <submittedName>
        <fullName evidence="3">Glycosyltransferase</fullName>
        <ecNumber evidence="3">2.4.-.-</ecNumber>
    </submittedName>
</protein>
<dbReference type="PANTHER" id="PTHR45947">
    <property type="entry name" value="SULFOQUINOVOSYL TRANSFERASE SQD2"/>
    <property type="match status" value="1"/>
</dbReference>
<organism evidence="3 4">
    <name type="scientific">Salinivibrio kushneri</name>
    <dbReference type="NCBI Taxonomy" id="1908198"/>
    <lineage>
        <taxon>Bacteria</taxon>
        <taxon>Pseudomonadati</taxon>
        <taxon>Pseudomonadota</taxon>
        <taxon>Gammaproteobacteria</taxon>
        <taxon>Vibrionales</taxon>
        <taxon>Vibrionaceae</taxon>
        <taxon>Salinivibrio</taxon>
    </lineage>
</organism>
<dbReference type="PANTHER" id="PTHR45947:SF3">
    <property type="entry name" value="SULFOQUINOVOSYL TRANSFERASE SQD2"/>
    <property type="match status" value="1"/>
</dbReference>
<dbReference type="GO" id="GO:0016757">
    <property type="term" value="F:glycosyltransferase activity"/>
    <property type="evidence" value="ECO:0007669"/>
    <property type="project" value="UniProtKB-KW"/>
</dbReference>
<reference evidence="3" key="1">
    <citation type="submission" date="2022-09" db="EMBL/GenBank/DDBJ databases">
        <authorList>
            <person name="Li Z.-J."/>
        </authorList>
    </citation>
    <scope>NUCLEOTIDE SEQUENCE</scope>
    <source>
        <strain evidence="3">TGB11</strain>
    </source>
</reference>
<gene>
    <name evidence="3" type="ORF">N8M53_08370</name>
</gene>
<name>A0AA47KJ86_9GAMM</name>
<keyword evidence="3" id="KW-0328">Glycosyltransferase</keyword>
<dbReference type="Pfam" id="PF13439">
    <property type="entry name" value="Glyco_transf_4"/>
    <property type="match status" value="1"/>
</dbReference>
<evidence type="ECO:0000313" key="4">
    <source>
        <dbReference type="Proteomes" id="UP001164748"/>
    </source>
</evidence>
<dbReference type="InterPro" id="IPR028098">
    <property type="entry name" value="Glyco_trans_4-like_N"/>
</dbReference>
<dbReference type="EMBL" id="CP114588">
    <property type="protein sequence ID" value="WBA07858.1"/>
    <property type="molecule type" value="Genomic_DNA"/>
</dbReference>
<sequence length="353" mass="40255">MKINFLINSLQGGGTEKVCCQIASDLADRGRKVNVYVLDDNGAFYHISKNVNVIYLGKATTSRSFGKIYRLIKNIKDEGGRLLVFNHELALVSLLVKRLFRLNVRIVSRINNTFSATIKYKSLKYRMVLYPLMKVFYRYIDGFIFQSQGIKEDMINNYGVKQNFKVINNPVHKVVLTEYKNSPKNDYILFVGRLVEQKNVDDTIKAFKEFSRQVSGYKLKIVGDGPEKERLMNLCKQLGVGDSVEFLGYQRDTLPLFYNAAVTVLSSYNEGFPNVLLESLAVGTPIVSYDCPSGPRDIIEKDNGILVEHLNIRDLATGISQATSKEWDSEKLANTLNKYSIEHITKEYYDFIK</sequence>
<feature type="domain" description="Glycosyltransferase subfamily 4-like N-terminal" evidence="2">
    <location>
        <begin position="13"/>
        <end position="171"/>
    </location>
</feature>
<proteinExistence type="predicted"/>
<evidence type="ECO:0000259" key="2">
    <source>
        <dbReference type="Pfam" id="PF13439"/>
    </source>
</evidence>
<dbReference type="Pfam" id="PF00534">
    <property type="entry name" value="Glycos_transf_1"/>
    <property type="match status" value="1"/>
</dbReference>
<dbReference type="SUPFAM" id="SSF53756">
    <property type="entry name" value="UDP-Glycosyltransferase/glycogen phosphorylase"/>
    <property type="match status" value="1"/>
</dbReference>
<dbReference type="RefSeq" id="WP_269578443.1">
    <property type="nucleotide sequence ID" value="NZ_CP114588.1"/>
</dbReference>
<dbReference type="Proteomes" id="UP001164748">
    <property type="component" value="Chromosome"/>
</dbReference>